<name>A0A0A9GJX1_ARUDO</name>
<sequence>MFLYQISESQSCYPHQSHIETEMEIRSFVVHYLPRVKSDTYFGIPSLTNYINSLYNFLCCV</sequence>
<reference evidence="1" key="1">
    <citation type="submission" date="2014-09" db="EMBL/GenBank/DDBJ databases">
        <authorList>
            <person name="Magalhaes I.L.F."/>
            <person name="Oliveira U."/>
            <person name="Santos F.R."/>
            <person name="Vidigal T.H.D.A."/>
            <person name="Brescovit A.D."/>
            <person name="Santos A.J."/>
        </authorList>
    </citation>
    <scope>NUCLEOTIDE SEQUENCE</scope>
    <source>
        <tissue evidence="1">Shoot tissue taken approximately 20 cm above the soil surface</tissue>
    </source>
</reference>
<reference evidence="1" key="2">
    <citation type="journal article" date="2015" name="Data Brief">
        <title>Shoot transcriptome of the giant reed, Arundo donax.</title>
        <authorList>
            <person name="Barrero R.A."/>
            <person name="Guerrero F.D."/>
            <person name="Moolhuijzen P."/>
            <person name="Goolsby J.A."/>
            <person name="Tidwell J."/>
            <person name="Bellgard S.E."/>
            <person name="Bellgard M.I."/>
        </authorList>
    </citation>
    <scope>NUCLEOTIDE SEQUENCE</scope>
    <source>
        <tissue evidence="1">Shoot tissue taken approximately 20 cm above the soil surface</tissue>
    </source>
</reference>
<dbReference type="EMBL" id="GBRH01176923">
    <property type="protein sequence ID" value="JAE20973.1"/>
    <property type="molecule type" value="Transcribed_RNA"/>
</dbReference>
<protein>
    <submittedName>
        <fullName evidence="1">Uncharacterized protein</fullName>
    </submittedName>
</protein>
<organism evidence="1">
    <name type="scientific">Arundo donax</name>
    <name type="common">Giant reed</name>
    <name type="synonym">Donax arundinaceus</name>
    <dbReference type="NCBI Taxonomy" id="35708"/>
    <lineage>
        <taxon>Eukaryota</taxon>
        <taxon>Viridiplantae</taxon>
        <taxon>Streptophyta</taxon>
        <taxon>Embryophyta</taxon>
        <taxon>Tracheophyta</taxon>
        <taxon>Spermatophyta</taxon>
        <taxon>Magnoliopsida</taxon>
        <taxon>Liliopsida</taxon>
        <taxon>Poales</taxon>
        <taxon>Poaceae</taxon>
        <taxon>PACMAD clade</taxon>
        <taxon>Arundinoideae</taxon>
        <taxon>Arundineae</taxon>
        <taxon>Arundo</taxon>
    </lineage>
</organism>
<dbReference type="AlphaFoldDB" id="A0A0A9GJX1"/>
<accession>A0A0A9GJX1</accession>
<proteinExistence type="predicted"/>
<evidence type="ECO:0000313" key="1">
    <source>
        <dbReference type="EMBL" id="JAE20973.1"/>
    </source>
</evidence>